<proteinExistence type="inferred from homology"/>
<dbReference type="OrthoDB" id="9776369at2"/>
<organism evidence="7 8">
    <name type="scientific">Conexibacter woesei (strain DSM 14684 / CCUG 47730 / CIP 108061 / JCM 11494 / NBRC 100937 / ID131577)</name>
    <dbReference type="NCBI Taxonomy" id="469383"/>
    <lineage>
        <taxon>Bacteria</taxon>
        <taxon>Bacillati</taxon>
        <taxon>Actinomycetota</taxon>
        <taxon>Thermoleophilia</taxon>
        <taxon>Solirubrobacterales</taxon>
        <taxon>Conexibacteraceae</taxon>
        <taxon>Conexibacter</taxon>
    </lineage>
</organism>
<dbReference type="eggNOG" id="COG0410">
    <property type="taxonomic scope" value="Bacteria"/>
</dbReference>
<dbReference type="Pfam" id="PF00005">
    <property type="entry name" value="ABC_tran"/>
    <property type="match status" value="1"/>
</dbReference>
<gene>
    <name evidence="7" type="ordered locus">Cwoe_2137</name>
</gene>
<evidence type="ECO:0000256" key="2">
    <source>
        <dbReference type="ARBA" id="ARBA00022448"/>
    </source>
</evidence>
<sequence>MNPHASPAAIAACALELDRVDAGYGTTTVLRDLSLRVRPGQVVALLGPNGAGKTTTLRAAAGTVRPAGGQVRLFGQDVTPLAPHRRARAGLCLIPEGRGIFRSLTVRENLRLHDVAIGGDGRGEALERALDAFPDLESRLDHHAGHLSGGQQQMLALARAYVARPRVILLDEVSMGLAPLIVEQIFTALRDLAATGVAMLIVEQYVAQALDLADHVVLLNKGAVTYDGSPSGLDQDALLAGYLGVDFGQAP</sequence>
<protein>
    <submittedName>
        <fullName evidence="7">ABC transporter related protein</fullName>
    </submittedName>
</protein>
<evidence type="ECO:0000256" key="4">
    <source>
        <dbReference type="ARBA" id="ARBA00022840"/>
    </source>
</evidence>
<dbReference type="PANTHER" id="PTHR43820:SF4">
    <property type="entry name" value="HIGH-AFFINITY BRANCHED-CHAIN AMINO ACID TRANSPORT ATP-BINDING PROTEIN LIVF"/>
    <property type="match status" value="1"/>
</dbReference>
<reference evidence="8" key="2">
    <citation type="submission" date="2010-01" db="EMBL/GenBank/DDBJ databases">
        <title>The complete genome of Conexibacter woesei DSM 14684.</title>
        <authorList>
            <consortium name="US DOE Joint Genome Institute (JGI-PGF)"/>
            <person name="Lucas S."/>
            <person name="Copeland A."/>
            <person name="Lapidus A."/>
            <person name="Glavina del Rio T."/>
            <person name="Dalin E."/>
            <person name="Tice H."/>
            <person name="Bruce D."/>
            <person name="Goodwin L."/>
            <person name="Pitluck S."/>
            <person name="Kyrpides N."/>
            <person name="Mavromatis K."/>
            <person name="Ivanova N."/>
            <person name="Mikhailova N."/>
            <person name="Chertkov O."/>
            <person name="Brettin T."/>
            <person name="Detter J.C."/>
            <person name="Han C."/>
            <person name="Larimer F."/>
            <person name="Land M."/>
            <person name="Hauser L."/>
            <person name="Markowitz V."/>
            <person name="Cheng J.-F."/>
            <person name="Hugenholtz P."/>
            <person name="Woyke T."/>
            <person name="Wu D."/>
            <person name="Pukall R."/>
            <person name="Steenblock K."/>
            <person name="Schneider S."/>
            <person name="Klenk H.-P."/>
            <person name="Eisen J.A."/>
        </authorList>
    </citation>
    <scope>NUCLEOTIDE SEQUENCE [LARGE SCALE GENOMIC DNA]</scope>
    <source>
        <strain evidence="8">DSM 14684 / CIP 108061 / JCM 11494 / NBRC 100937 / ID131577</strain>
    </source>
</reference>
<keyword evidence="5" id="KW-0029">Amino-acid transport</keyword>
<dbReference type="KEGG" id="cwo:Cwoe_2137"/>
<dbReference type="Proteomes" id="UP000008229">
    <property type="component" value="Chromosome"/>
</dbReference>
<evidence type="ECO:0000259" key="6">
    <source>
        <dbReference type="PROSITE" id="PS50893"/>
    </source>
</evidence>
<evidence type="ECO:0000313" key="7">
    <source>
        <dbReference type="EMBL" id="ADB50562.1"/>
    </source>
</evidence>
<name>D3F595_CONWI</name>
<reference evidence="7 8" key="1">
    <citation type="journal article" date="2010" name="Stand. Genomic Sci.">
        <title>Complete genome sequence of Conexibacter woesei type strain (ID131577).</title>
        <authorList>
            <person name="Pukall R."/>
            <person name="Lapidus A."/>
            <person name="Glavina Del Rio T."/>
            <person name="Copeland A."/>
            <person name="Tice H."/>
            <person name="Cheng J.-F."/>
            <person name="Lucas S."/>
            <person name="Chen F."/>
            <person name="Nolan M."/>
            <person name="Bruce D."/>
            <person name="Goodwin L."/>
            <person name="Pitluck S."/>
            <person name="Mavromatis K."/>
            <person name="Ivanova N."/>
            <person name="Ovchinnikova G."/>
            <person name="Pati A."/>
            <person name="Chen A."/>
            <person name="Palaniappan K."/>
            <person name="Land M."/>
            <person name="Hauser L."/>
            <person name="Chang Y.-J."/>
            <person name="Jeffries C.D."/>
            <person name="Chain P."/>
            <person name="Meincke L."/>
            <person name="Sims D."/>
            <person name="Brettin T."/>
            <person name="Detter J.C."/>
            <person name="Rohde M."/>
            <person name="Goeker M."/>
            <person name="Bristow J."/>
            <person name="Eisen J.A."/>
            <person name="Markowitz V."/>
            <person name="Kyrpides N.C."/>
            <person name="Klenk H.-P."/>
            <person name="Hugenholtz P."/>
        </authorList>
    </citation>
    <scope>NUCLEOTIDE SEQUENCE [LARGE SCALE GENOMIC DNA]</scope>
    <source>
        <strain evidence="8">DSM 14684 / CIP 108061 / JCM 11494 / NBRC 100937 / ID131577</strain>
    </source>
</reference>
<evidence type="ECO:0000256" key="3">
    <source>
        <dbReference type="ARBA" id="ARBA00022741"/>
    </source>
</evidence>
<dbReference type="EMBL" id="CP001854">
    <property type="protein sequence ID" value="ADB50562.1"/>
    <property type="molecule type" value="Genomic_DNA"/>
</dbReference>
<dbReference type="InterPro" id="IPR003593">
    <property type="entry name" value="AAA+_ATPase"/>
</dbReference>
<accession>D3F595</accession>
<keyword evidence="4" id="KW-0067">ATP-binding</keyword>
<dbReference type="GO" id="GO:0005524">
    <property type="term" value="F:ATP binding"/>
    <property type="evidence" value="ECO:0007669"/>
    <property type="project" value="UniProtKB-KW"/>
</dbReference>
<dbReference type="AlphaFoldDB" id="D3F595"/>
<dbReference type="CDD" id="cd03224">
    <property type="entry name" value="ABC_TM1139_LivF_branched"/>
    <property type="match status" value="1"/>
</dbReference>
<dbReference type="HOGENOM" id="CLU_000604_1_2_11"/>
<evidence type="ECO:0000256" key="1">
    <source>
        <dbReference type="ARBA" id="ARBA00005417"/>
    </source>
</evidence>
<evidence type="ECO:0000313" key="8">
    <source>
        <dbReference type="Proteomes" id="UP000008229"/>
    </source>
</evidence>
<dbReference type="InterPro" id="IPR052156">
    <property type="entry name" value="BCAA_Transport_ATP-bd_LivF"/>
</dbReference>
<dbReference type="PANTHER" id="PTHR43820">
    <property type="entry name" value="HIGH-AFFINITY BRANCHED-CHAIN AMINO ACID TRANSPORT ATP-BINDING PROTEIN LIVF"/>
    <property type="match status" value="1"/>
</dbReference>
<dbReference type="STRING" id="469383.Cwoe_2137"/>
<dbReference type="GO" id="GO:0015658">
    <property type="term" value="F:branched-chain amino acid transmembrane transporter activity"/>
    <property type="evidence" value="ECO:0007669"/>
    <property type="project" value="TreeGrafter"/>
</dbReference>
<keyword evidence="8" id="KW-1185">Reference proteome</keyword>
<dbReference type="GO" id="GO:0016887">
    <property type="term" value="F:ATP hydrolysis activity"/>
    <property type="evidence" value="ECO:0007669"/>
    <property type="project" value="InterPro"/>
</dbReference>
<dbReference type="InterPro" id="IPR003439">
    <property type="entry name" value="ABC_transporter-like_ATP-bd"/>
</dbReference>
<evidence type="ECO:0000256" key="5">
    <source>
        <dbReference type="ARBA" id="ARBA00022970"/>
    </source>
</evidence>
<dbReference type="SMART" id="SM00382">
    <property type="entry name" value="AAA"/>
    <property type="match status" value="1"/>
</dbReference>
<dbReference type="Gene3D" id="3.40.50.300">
    <property type="entry name" value="P-loop containing nucleotide triphosphate hydrolases"/>
    <property type="match status" value="1"/>
</dbReference>
<dbReference type="InterPro" id="IPR017871">
    <property type="entry name" value="ABC_transporter-like_CS"/>
</dbReference>
<dbReference type="SUPFAM" id="SSF52540">
    <property type="entry name" value="P-loop containing nucleoside triphosphate hydrolases"/>
    <property type="match status" value="1"/>
</dbReference>
<dbReference type="GO" id="GO:0015807">
    <property type="term" value="P:L-amino acid transport"/>
    <property type="evidence" value="ECO:0007669"/>
    <property type="project" value="TreeGrafter"/>
</dbReference>
<dbReference type="PROSITE" id="PS00211">
    <property type="entry name" value="ABC_TRANSPORTER_1"/>
    <property type="match status" value="1"/>
</dbReference>
<dbReference type="RefSeq" id="WP_012933613.1">
    <property type="nucleotide sequence ID" value="NC_013739.1"/>
</dbReference>
<comment type="similarity">
    <text evidence="1">Belongs to the ABC transporter superfamily.</text>
</comment>
<dbReference type="PROSITE" id="PS50893">
    <property type="entry name" value="ABC_TRANSPORTER_2"/>
    <property type="match status" value="1"/>
</dbReference>
<keyword evidence="2" id="KW-0813">Transport</keyword>
<keyword evidence="3" id="KW-0547">Nucleotide-binding</keyword>
<dbReference type="InterPro" id="IPR027417">
    <property type="entry name" value="P-loop_NTPase"/>
</dbReference>
<feature type="domain" description="ABC transporter" evidence="6">
    <location>
        <begin position="15"/>
        <end position="246"/>
    </location>
</feature>